<evidence type="ECO:0000256" key="1">
    <source>
        <dbReference type="SAM" id="MobiDB-lite"/>
    </source>
</evidence>
<protein>
    <submittedName>
        <fullName evidence="2">Uncharacterized protein</fullName>
    </submittedName>
</protein>
<accession>A0AAV7NWR7</accession>
<evidence type="ECO:0000313" key="3">
    <source>
        <dbReference type="Proteomes" id="UP001066276"/>
    </source>
</evidence>
<sequence>MWSEARFLSPADRRAPCIKKSLSQVLARPTTTPGPGSRGAARWAGPQAAGNRGKVRAAKTAEESKTVAAGQQQTTAVRQQRLPTKEGCRPQVQEGQPWTPRSTCLETRATKPNEANENLELIAI</sequence>
<dbReference type="Proteomes" id="UP001066276">
    <property type="component" value="Chromosome 8"/>
</dbReference>
<comment type="caution">
    <text evidence="2">The sequence shown here is derived from an EMBL/GenBank/DDBJ whole genome shotgun (WGS) entry which is preliminary data.</text>
</comment>
<name>A0AAV7NWR7_PLEWA</name>
<dbReference type="AlphaFoldDB" id="A0AAV7NWR7"/>
<dbReference type="EMBL" id="JANPWB010000012">
    <property type="protein sequence ID" value="KAJ1119424.1"/>
    <property type="molecule type" value="Genomic_DNA"/>
</dbReference>
<feature type="compositionally biased region" description="Polar residues" evidence="1">
    <location>
        <begin position="21"/>
        <end position="34"/>
    </location>
</feature>
<proteinExistence type="predicted"/>
<feature type="compositionally biased region" description="Polar residues" evidence="1">
    <location>
        <begin position="69"/>
        <end position="82"/>
    </location>
</feature>
<reference evidence="2" key="1">
    <citation type="journal article" date="2022" name="bioRxiv">
        <title>Sequencing and chromosome-scale assembly of the giantPleurodeles waltlgenome.</title>
        <authorList>
            <person name="Brown T."/>
            <person name="Elewa A."/>
            <person name="Iarovenko S."/>
            <person name="Subramanian E."/>
            <person name="Araus A.J."/>
            <person name="Petzold A."/>
            <person name="Susuki M."/>
            <person name="Suzuki K.-i.T."/>
            <person name="Hayashi T."/>
            <person name="Toyoda A."/>
            <person name="Oliveira C."/>
            <person name="Osipova E."/>
            <person name="Leigh N.D."/>
            <person name="Simon A."/>
            <person name="Yun M.H."/>
        </authorList>
    </citation>
    <scope>NUCLEOTIDE SEQUENCE</scope>
    <source>
        <strain evidence="2">20211129_DDA</strain>
        <tissue evidence="2">Liver</tissue>
    </source>
</reference>
<keyword evidence="3" id="KW-1185">Reference proteome</keyword>
<feature type="region of interest" description="Disordered" evidence="1">
    <location>
        <begin position="20"/>
        <end position="118"/>
    </location>
</feature>
<organism evidence="2 3">
    <name type="scientific">Pleurodeles waltl</name>
    <name type="common">Iberian ribbed newt</name>
    <dbReference type="NCBI Taxonomy" id="8319"/>
    <lineage>
        <taxon>Eukaryota</taxon>
        <taxon>Metazoa</taxon>
        <taxon>Chordata</taxon>
        <taxon>Craniata</taxon>
        <taxon>Vertebrata</taxon>
        <taxon>Euteleostomi</taxon>
        <taxon>Amphibia</taxon>
        <taxon>Batrachia</taxon>
        <taxon>Caudata</taxon>
        <taxon>Salamandroidea</taxon>
        <taxon>Salamandridae</taxon>
        <taxon>Pleurodelinae</taxon>
        <taxon>Pleurodeles</taxon>
    </lineage>
</organism>
<evidence type="ECO:0000313" key="2">
    <source>
        <dbReference type="EMBL" id="KAJ1119424.1"/>
    </source>
</evidence>
<feature type="compositionally biased region" description="Polar residues" evidence="1">
    <location>
        <begin position="93"/>
        <end position="105"/>
    </location>
</feature>
<gene>
    <name evidence="2" type="ORF">NDU88_007610</name>
</gene>